<proteinExistence type="predicted"/>
<dbReference type="EMBL" id="GGEC01000164">
    <property type="protein sequence ID" value="MBW80647.1"/>
    <property type="molecule type" value="Transcribed_RNA"/>
</dbReference>
<organism evidence="2">
    <name type="scientific">Rhizophora mucronata</name>
    <name type="common">Asiatic mangrove</name>
    <dbReference type="NCBI Taxonomy" id="61149"/>
    <lineage>
        <taxon>Eukaryota</taxon>
        <taxon>Viridiplantae</taxon>
        <taxon>Streptophyta</taxon>
        <taxon>Embryophyta</taxon>
        <taxon>Tracheophyta</taxon>
        <taxon>Spermatophyta</taxon>
        <taxon>Magnoliopsida</taxon>
        <taxon>eudicotyledons</taxon>
        <taxon>Gunneridae</taxon>
        <taxon>Pentapetalae</taxon>
        <taxon>rosids</taxon>
        <taxon>fabids</taxon>
        <taxon>Malpighiales</taxon>
        <taxon>Rhizophoraceae</taxon>
        <taxon>Rhizophora</taxon>
    </lineage>
</organism>
<reference evidence="2" key="1">
    <citation type="submission" date="2018-02" db="EMBL/GenBank/DDBJ databases">
        <title>Rhizophora mucronata_Transcriptome.</title>
        <authorList>
            <person name="Meera S.P."/>
            <person name="Sreeshan A."/>
            <person name="Augustine A."/>
        </authorList>
    </citation>
    <scope>NUCLEOTIDE SEQUENCE</scope>
    <source>
        <tissue evidence="2">Leaf</tissue>
    </source>
</reference>
<dbReference type="InterPro" id="IPR052778">
    <property type="entry name" value="Centrosome-WD_assoc"/>
</dbReference>
<dbReference type="PANTHER" id="PTHR16220">
    <property type="entry name" value="WD REPEAT PROTEIN 8-RELATED"/>
    <property type="match status" value="1"/>
</dbReference>
<evidence type="ECO:0000313" key="2">
    <source>
        <dbReference type="EMBL" id="MBW80647.1"/>
    </source>
</evidence>
<dbReference type="PANTHER" id="PTHR16220:SF0">
    <property type="entry name" value="WD REPEAT-CONTAINING PROTEIN WRAP73"/>
    <property type="match status" value="1"/>
</dbReference>
<keyword evidence="1" id="KW-0812">Transmembrane</keyword>
<dbReference type="AlphaFoldDB" id="A0A2P2IHJ3"/>
<keyword evidence="1" id="KW-1133">Transmembrane helix</keyword>
<accession>A0A2P2IHJ3</accession>
<feature type="transmembrane region" description="Helical" evidence="1">
    <location>
        <begin position="52"/>
        <end position="70"/>
    </location>
</feature>
<dbReference type="GO" id="GO:1990811">
    <property type="term" value="C:MWP complex"/>
    <property type="evidence" value="ECO:0007669"/>
    <property type="project" value="TreeGrafter"/>
</dbReference>
<evidence type="ECO:0000256" key="1">
    <source>
        <dbReference type="SAM" id="Phobius"/>
    </source>
</evidence>
<sequence length="95" mass="11429">MEFTEAYKQTGPCCFSPNSRYLAVAVDYRLVIRDTLSFKVTFFRNFNFPYQFFFPIFVWCILGLRCVWFPRRCEENKVQRIFFLNNRVSSDAVIP</sequence>
<dbReference type="GO" id="GO:0005815">
    <property type="term" value="C:microtubule organizing center"/>
    <property type="evidence" value="ECO:0007669"/>
    <property type="project" value="TreeGrafter"/>
</dbReference>
<keyword evidence="1" id="KW-0472">Membrane</keyword>
<name>A0A2P2IHJ3_RHIMU</name>
<protein>
    <submittedName>
        <fullName evidence="2">Uncharacterized protein</fullName>
    </submittedName>
</protein>